<feature type="region of interest" description="Disordered" evidence="1">
    <location>
        <begin position="1"/>
        <end position="45"/>
    </location>
</feature>
<proteinExistence type="predicted"/>
<feature type="compositionally biased region" description="Pro residues" evidence="1">
    <location>
        <begin position="12"/>
        <end position="24"/>
    </location>
</feature>
<gene>
    <name evidence="2" type="ORF">CB5_LOCUS28108</name>
</gene>
<accession>A0A6V7QPQ7</accession>
<dbReference type="AlphaFoldDB" id="A0A6V7QPQ7"/>
<evidence type="ECO:0000313" key="2">
    <source>
        <dbReference type="EMBL" id="CAD1844897.1"/>
    </source>
</evidence>
<organism evidence="2">
    <name type="scientific">Ananas comosus var. bracteatus</name>
    <name type="common">red pineapple</name>
    <dbReference type="NCBI Taxonomy" id="296719"/>
    <lineage>
        <taxon>Eukaryota</taxon>
        <taxon>Viridiplantae</taxon>
        <taxon>Streptophyta</taxon>
        <taxon>Embryophyta</taxon>
        <taxon>Tracheophyta</taxon>
        <taxon>Spermatophyta</taxon>
        <taxon>Magnoliopsida</taxon>
        <taxon>Liliopsida</taxon>
        <taxon>Poales</taxon>
        <taxon>Bromeliaceae</taxon>
        <taxon>Bromelioideae</taxon>
        <taxon>Ananas</taxon>
    </lineage>
</organism>
<dbReference type="EMBL" id="LR862137">
    <property type="protein sequence ID" value="CAD1844897.1"/>
    <property type="molecule type" value="Genomic_DNA"/>
</dbReference>
<sequence>MDSLPHHRLLPLLPPPPPPPPPPRPPKRTPNTSHPPRPRRGLALIPPRHFRRLYHDLPTVPTTTITDSPATAFWDYNLLFASQRCESPDPIPLRLAEGSLPADFPAGTYYLAGPGLFSDDHGSTVHPSTATDTSAHSISA</sequence>
<reference evidence="2" key="1">
    <citation type="submission" date="2020-07" db="EMBL/GenBank/DDBJ databases">
        <authorList>
            <person name="Lin J."/>
        </authorList>
    </citation>
    <scope>NUCLEOTIDE SEQUENCE</scope>
</reference>
<evidence type="ECO:0000256" key="1">
    <source>
        <dbReference type="SAM" id="MobiDB-lite"/>
    </source>
</evidence>
<protein>
    <submittedName>
        <fullName evidence="2">Uncharacterized protein</fullName>
    </submittedName>
</protein>
<name>A0A6V7QPQ7_ANACO</name>